<keyword evidence="1" id="KW-1133">Transmembrane helix</keyword>
<dbReference type="Proteomes" id="UP000179324">
    <property type="component" value="Unassembled WGS sequence"/>
</dbReference>
<organism evidence="2 3">
    <name type="scientific">Candidatus Jorgensenbacteria bacterium GWC1_48_12</name>
    <dbReference type="NCBI Taxonomy" id="1798469"/>
    <lineage>
        <taxon>Bacteria</taxon>
        <taxon>Candidatus Joergenseniibacteriota</taxon>
    </lineage>
</organism>
<gene>
    <name evidence="2" type="ORF">A2127_02375</name>
</gene>
<proteinExistence type="predicted"/>
<comment type="caution">
    <text evidence="2">The sequence shown here is derived from an EMBL/GenBank/DDBJ whole genome shotgun (WGS) entry which is preliminary data.</text>
</comment>
<feature type="transmembrane region" description="Helical" evidence="1">
    <location>
        <begin position="47"/>
        <end position="69"/>
    </location>
</feature>
<evidence type="ECO:0008006" key="4">
    <source>
        <dbReference type="Google" id="ProtNLM"/>
    </source>
</evidence>
<dbReference type="AlphaFoldDB" id="A0A1F6BPF4"/>
<protein>
    <recommendedName>
        <fullName evidence="4">DUF5671 domain-containing protein</fullName>
    </recommendedName>
</protein>
<evidence type="ECO:0000313" key="2">
    <source>
        <dbReference type="EMBL" id="OGG38814.1"/>
    </source>
</evidence>
<feature type="transmembrane region" description="Helical" evidence="1">
    <location>
        <begin position="7"/>
        <end position="27"/>
    </location>
</feature>
<keyword evidence="1" id="KW-0812">Transmembrane</keyword>
<reference evidence="2 3" key="1">
    <citation type="journal article" date="2016" name="Nat. Commun.">
        <title>Thousands of microbial genomes shed light on interconnected biogeochemical processes in an aquifer system.</title>
        <authorList>
            <person name="Anantharaman K."/>
            <person name="Brown C.T."/>
            <person name="Hug L.A."/>
            <person name="Sharon I."/>
            <person name="Castelle C.J."/>
            <person name="Probst A.J."/>
            <person name="Thomas B.C."/>
            <person name="Singh A."/>
            <person name="Wilkins M.J."/>
            <person name="Karaoz U."/>
            <person name="Brodie E.L."/>
            <person name="Williams K.H."/>
            <person name="Hubbard S.S."/>
            <person name="Banfield J.F."/>
        </authorList>
    </citation>
    <scope>NUCLEOTIDE SEQUENCE [LARGE SCALE GENOMIC DNA]</scope>
</reference>
<evidence type="ECO:0000256" key="1">
    <source>
        <dbReference type="SAM" id="Phobius"/>
    </source>
</evidence>
<sequence length="104" mass="11397">MPKTKIIGYALLNAAIAAGYVMLIALFMTNIETIVGPETGILGPTAFLLTFVISAAVMGVVVFGRPVVWYLNDRKREAIDLIIYTIFFLIVIALIVFLSLALNY</sequence>
<keyword evidence="1" id="KW-0472">Membrane</keyword>
<accession>A0A1F6BPF4</accession>
<evidence type="ECO:0000313" key="3">
    <source>
        <dbReference type="Proteomes" id="UP000179324"/>
    </source>
</evidence>
<feature type="transmembrane region" description="Helical" evidence="1">
    <location>
        <begin position="81"/>
        <end position="102"/>
    </location>
</feature>
<name>A0A1F6BPF4_9BACT</name>
<dbReference type="EMBL" id="MFKI01000023">
    <property type="protein sequence ID" value="OGG38814.1"/>
    <property type="molecule type" value="Genomic_DNA"/>
</dbReference>